<keyword evidence="4" id="KW-1185">Reference proteome</keyword>
<protein>
    <submittedName>
        <fullName evidence="3">Uncharacterized protein</fullName>
    </submittedName>
</protein>
<dbReference type="Proteomes" id="UP000499080">
    <property type="component" value="Unassembled WGS sequence"/>
</dbReference>
<proteinExistence type="predicted"/>
<sequence length="134" mass="15317">MREKDGLFKNTPENTNTGNRKTQHFNKLAAQTDSNSLTMTATALSTQRLTVYLRAQRMKLLRESKDVRTPMAIPVGQHVQSRPTHTLLRDFSNSEDVKRRLAHTPRTRARPFIVSPTGRDATWNHLVNSVNLRP</sequence>
<dbReference type="AlphaFoldDB" id="A0A4Y2XDC6"/>
<feature type="compositionally biased region" description="Polar residues" evidence="1">
    <location>
        <begin position="11"/>
        <end position="20"/>
    </location>
</feature>
<reference evidence="3 4" key="1">
    <citation type="journal article" date="2019" name="Sci. Rep.">
        <title>Orb-weaving spider Araneus ventricosus genome elucidates the spidroin gene catalogue.</title>
        <authorList>
            <person name="Kono N."/>
            <person name="Nakamura H."/>
            <person name="Ohtoshi R."/>
            <person name="Moran D.A.P."/>
            <person name="Shinohara A."/>
            <person name="Yoshida Y."/>
            <person name="Fujiwara M."/>
            <person name="Mori M."/>
            <person name="Tomita M."/>
            <person name="Arakawa K."/>
        </authorList>
    </citation>
    <scope>NUCLEOTIDE SEQUENCE [LARGE SCALE GENOMIC DNA]</scope>
</reference>
<evidence type="ECO:0000313" key="2">
    <source>
        <dbReference type="EMBL" id="GBM20351.1"/>
    </source>
</evidence>
<dbReference type="EMBL" id="BGPR01073478">
    <property type="protein sequence ID" value="GBO46042.1"/>
    <property type="molecule type" value="Genomic_DNA"/>
</dbReference>
<accession>A0A4Y2XDC6</accession>
<dbReference type="EMBL" id="BGPR01167956">
    <property type="protein sequence ID" value="GBM20351.1"/>
    <property type="molecule type" value="Genomic_DNA"/>
</dbReference>
<organism evidence="3 4">
    <name type="scientific">Araneus ventricosus</name>
    <name type="common">Orbweaver spider</name>
    <name type="synonym">Epeira ventricosa</name>
    <dbReference type="NCBI Taxonomy" id="182803"/>
    <lineage>
        <taxon>Eukaryota</taxon>
        <taxon>Metazoa</taxon>
        <taxon>Ecdysozoa</taxon>
        <taxon>Arthropoda</taxon>
        <taxon>Chelicerata</taxon>
        <taxon>Arachnida</taxon>
        <taxon>Araneae</taxon>
        <taxon>Araneomorphae</taxon>
        <taxon>Entelegynae</taxon>
        <taxon>Araneoidea</taxon>
        <taxon>Araneidae</taxon>
        <taxon>Araneus</taxon>
    </lineage>
</organism>
<evidence type="ECO:0000313" key="3">
    <source>
        <dbReference type="EMBL" id="GBO46042.1"/>
    </source>
</evidence>
<gene>
    <name evidence="3" type="ORF">AVEN_129879_1</name>
    <name evidence="2" type="ORF">AVEN_239463_1</name>
</gene>
<evidence type="ECO:0000256" key="1">
    <source>
        <dbReference type="SAM" id="MobiDB-lite"/>
    </source>
</evidence>
<name>A0A4Y2XDC6_ARAVE</name>
<evidence type="ECO:0000313" key="4">
    <source>
        <dbReference type="Proteomes" id="UP000499080"/>
    </source>
</evidence>
<comment type="caution">
    <text evidence="3">The sequence shown here is derived from an EMBL/GenBank/DDBJ whole genome shotgun (WGS) entry which is preliminary data.</text>
</comment>
<feature type="region of interest" description="Disordered" evidence="1">
    <location>
        <begin position="1"/>
        <end position="20"/>
    </location>
</feature>